<feature type="compositionally biased region" description="Low complexity" evidence="1">
    <location>
        <begin position="78"/>
        <end position="91"/>
    </location>
</feature>
<feature type="compositionally biased region" description="Polar residues" evidence="1">
    <location>
        <begin position="135"/>
        <end position="144"/>
    </location>
</feature>
<evidence type="ECO:0000313" key="3">
    <source>
        <dbReference type="Proteomes" id="UP000747399"/>
    </source>
</evidence>
<dbReference type="AlphaFoldDB" id="A0A8J4F8Q8"/>
<organism evidence="2 3">
    <name type="scientific">Volvox africanus</name>
    <dbReference type="NCBI Taxonomy" id="51714"/>
    <lineage>
        <taxon>Eukaryota</taxon>
        <taxon>Viridiplantae</taxon>
        <taxon>Chlorophyta</taxon>
        <taxon>core chlorophytes</taxon>
        <taxon>Chlorophyceae</taxon>
        <taxon>CS clade</taxon>
        <taxon>Chlamydomonadales</taxon>
        <taxon>Volvocaceae</taxon>
        <taxon>Volvox</taxon>
    </lineage>
</organism>
<protein>
    <submittedName>
        <fullName evidence="2">Uncharacterized protein</fullName>
    </submittedName>
</protein>
<keyword evidence="3" id="KW-1185">Reference proteome</keyword>
<reference evidence="2" key="1">
    <citation type="journal article" date="2021" name="Proc. Natl. Acad. Sci. U.S.A.">
        <title>Three genomes in the algal genus Volvox reveal the fate of a haploid sex-determining region after a transition to homothallism.</title>
        <authorList>
            <person name="Yamamoto K."/>
            <person name="Hamaji T."/>
            <person name="Kawai-Toyooka H."/>
            <person name="Matsuzaki R."/>
            <person name="Takahashi F."/>
            <person name="Nishimura Y."/>
            <person name="Kawachi M."/>
            <person name="Noguchi H."/>
            <person name="Minakuchi Y."/>
            <person name="Umen J.G."/>
            <person name="Toyoda A."/>
            <person name="Nozaki H."/>
        </authorList>
    </citation>
    <scope>NUCLEOTIDE SEQUENCE</scope>
    <source>
        <strain evidence="2">NIES-3780</strain>
    </source>
</reference>
<proteinExistence type="predicted"/>
<feature type="non-terminal residue" evidence="2">
    <location>
        <position position="1"/>
    </location>
</feature>
<feature type="compositionally biased region" description="Pro residues" evidence="1">
    <location>
        <begin position="120"/>
        <end position="129"/>
    </location>
</feature>
<feature type="region of interest" description="Disordered" evidence="1">
    <location>
        <begin position="78"/>
        <end position="167"/>
    </location>
</feature>
<gene>
    <name evidence="2" type="ORF">Vafri_18757</name>
</gene>
<accession>A0A8J4F8Q8</accession>
<sequence>CPPRSAAADANTGLPRHTAFAVRRLAGITRAEIDVGRRLQAPLNSRVRSVDSSRGGTERRTPSTIDVGLSICIASSTFSSTSPCSSSTSTSEVPHPDGAGGAGSGDSGRNPILVAAASVPLPPPPPMAPLAPSHIMSSSQSSTKMPYANASGAKPNIGGSRSETKAS</sequence>
<evidence type="ECO:0000256" key="1">
    <source>
        <dbReference type="SAM" id="MobiDB-lite"/>
    </source>
</evidence>
<dbReference type="Proteomes" id="UP000747399">
    <property type="component" value="Unassembled WGS sequence"/>
</dbReference>
<name>A0A8J4F8Q8_9CHLO</name>
<comment type="caution">
    <text evidence="2">The sequence shown here is derived from an EMBL/GenBank/DDBJ whole genome shotgun (WGS) entry which is preliminary data.</text>
</comment>
<dbReference type="EMBL" id="BNCO01000070">
    <property type="protein sequence ID" value="GIL64917.1"/>
    <property type="molecule type" value="Genomic_DNA"/>
</dbReference>
<feature type="non-terminal residue" evidence="2">
    <location>
        <position position="167"/>
    </location>
</feature>
<evidence type="ECO:0000313" key="2">
    <source>
        <dbReference type="EMBL" id="GIL64917.1"/>
    </source>
</evidence>